<dbReference type="GO" id="GO:0016567">
    <property type="term" value="P:protein ubiquitination"/>
    <property type="evidence" value="ECO:0000318"/>
    <property type="project" value="GO_Central"/>
</dbReference>
<evidence type="ECO:0000256" key="13">
    <source>
        <dbReference type="SAM" id="MobiDB-lite"/>
    </source>
</evidence>
<dbReference type="GO" id="GO:0061630">
    <property type="term" value="F:ubiquitin protein ligase activity"/>
    <property type="evidence" value="ECO:0000318"/>
    <property type="project" value="GO_Central"/>
</dbReference>
<feature type="region of interest" description="Disordered" evidence="13">
    <location>
        <begin position="700"/>
        <end position="730"/>
    </location>
</feature>
<gene>
    <name evidence="16" type="ORF">KFL_003490020</name>
</gene>
<dbReference type="AlphaFoldDB" id="A0A1Y1IGW0"/>
<keyword evidence="7" id="KW-0808">Transferase</keyword>
<evidence type="ECO:0000256" key="12">
    <source>
        <dbReference type="PROSITE-ProRule" id="PRU00322"/>
    </source>
</evidence>
<dbReference type="OMA" id="PLKGAWQ"/>
<evidence type="ECO:0000256" key="6">
    <source>
        <dbReference type="ARBA" id="ARBA00022553"/>
    </source>
</evidence>
<dbReference type="PANTHER" id="PTHR22938">
    <property type="entry name" value="ZINC FINGER PROTEIN 598"/>
    <property type="match status" value="1"/>
</dbReference>
<evidence type="ECO:0000256" key="10">
    <source>
        <dbReference type="ARBA" id="ARBA00022833"/>
    </source>
</evidence>
<dbReference type="InterPro" id="IPR057634">
    <property type="entry name" value="PAH_ZNF598/HEL2"/>
</dbReference>
<dbReference type="GO" id="GO:0008270">
    <property type="term" value="F:zinc ion binding"/>
    <property type="evidence" value="ECO:0007669"/>
    <property type="project" value="UniProtKB-KW"/>
</dbReference>
<evidence type="ECO:0000256" key="8">
    <source>
        <dbReference type="ARBA" id="ARBA00022723"/>
    </source>
</evidence>
<dbReference type="PROSITE" id="PS50089">
    <property type="entry name" value="ZF_RING_2"/>
    <property type="match status" value="1"/>
</dbReference>
<organism evidence="16 17">
    <name type="scientific">Klebsormidium nitens</name>
    <name type="common">Green alga</name>
    <name type="synonym">Ulothrix nitens</name>
    <dbReference type="NCBI Taxonomy" id="105231"/>
    <lineage>
        <taxon>Eukaryota</taxon>
        <taxon>Viridiplantae</taxon>
        <taxon>Streptophyta</taxon>
        <taxon>Klebsormidiophyceae</taxon>
        <taxon>Klebsormidiales</taxon>
        <taxon>Klebsormidiaceae</taxon>
        <taxon>Klebsormidium</taxon>
    </lineage>
</organism>
<dbReference type="Proteomes" id="UP000054558">
    <property type="component" value="Unassembled WGS sequence"/>
</dbReference>
<dbReference type="SMART" id="SM00355">
    <property type="entry name" value="ZnF_C2H2"/>
    <property type="match status" value="4"/>
</dbReference>
<dbReference type="Pfam" id="PF25447">
    <property type="entry name" value="RING_ZNF598"/>
    <property type="match status" value="1"/>
</dbReference>
<dbReference type="Pfam" id="PF23202">
    <property type="entry name" value="PAH_ZNF598"/>
    <property type="match status" value="1"/>
</dbReference>
<keyword evidence="10" id="KW-0862">Zinc</keyword>
<evidence type="ECO:0000256" key="11">
    <source>
        <dbReference type="ARBA" id="ARBA00035113"/>
    </source>
</evidence>
<evidence type="ECO:0000256" key="4">
    <source>
        <dbReference type="ARBA" id="ARBA00012483"/>
    </source>
</evidence>
<dbReference type="InterPro" id="IPR041888">
    <property type="entry name" value="RING-HC_ZNF598/HEL2"/>
</dbReference>
<feature type="compositionally biased region" description="Low complexity" evidence="13">
    <location>
        <begin position="703"/>
        <end position="714"/>
    </location>
</feature>
<feature type="region of interest" description="Disordered" evidence="13">
    <location>
        <begin position="400"/>
        <end position="434"/>
    </location>
</feature>
<feature type="compositionally biased region" description="Basic and acidic residues" evidence="13">
    <location>
        <begin position="307"/>
        <end position="317"/>
    </location>
</feature>
<feature type="compositionally biased region" description="Basic residues" evidence="13">
    <location>
        <begin position="784"/>
        <end position="793"/>
    </location>
</feature>
<dbReference type="SMART" id="SM00547">
    <property type="entry name" value="ZnF_RBZ"/>
    <property type="match status" value="1"/>
</dbReference>
<evidence type="ECO:0000256" key="3">
    <source>
        <dbReference type="ARBA" id="ARBA00004906"/>
    </source>
</evidence>
<dbReference type="GO" id="GO:0043022">
    <property type="term" value="F:ribosome binding"/>
    <property type="evidence" value="ECO:0000318"/>
    <property type="project" value="GO_Central"/>
</dbReference>
<feature type="domain" description="RING-type" evidence="14">
    <location>
        <begin position="5"/>
        <end position="46"/>
    </location>
</feature>
<feature type="compositionally biased region" description="Polar residues" evidence="13">
    <location>
        <begin position="659"/>
        <end position="668"/>
    </location>
</feature>
<dbReference type="CDD" id="cd16615">
    <property type="entry name" value="RING-HC_ZNF598"/>
    <property type="match status" value="1"/>
</dbReference>
<comment type="similarity">
    <text evidence="11">Belongs to the ZNF598/HEL2 family.</text>
</comment>
<dbReference type="OrthoDB" id="3838338at2759"/>
<feature type="region of interest" description="Disordered" evidence="13">
    <location>
        <begin position="303"/>
        <end position="329"/>
    </location>
</feature>
<sequence length="822" mass="88118">MEDCCVICAEPLEWIAYGACDHKDVCSSCIARLRFVLKDNKCCICKQDCPAVFVTKALGEYTASVDFAALPARDKSKGGDLWYDDLLNAYFDDQDHFKTIKALCRLSCSVCVQAGETGKPLPRGSVPPDTVFRDIERLKQHLSGIHKLVMCELCLEGRKVFLSEQHLYTRQQLERHQVRACPEVDGNAEERGGFQGHPLCKFCNRRLYGEAELYQHMNGEHYTCHLCQRARPDVFEYYRDYPDLENHFRITHSLCEHPDCLQKKFVVFVSESELKRHNAQAHGGNMSRSQRREALQIPINIQYTRPGRGESEREPGRQRGRLPPENRGNVRVLEAAQEQAAIRNSQETNMIEVATRESVALAESQMQNMRIERSPSGREQFPGLARGGAAQTAALNVGRWGGLHPTATNDPEYFPPLPGASRHQRKKQAAQRRMTEVLGGAGSIQVLHSASGGGGQQANYPPLGGAVPSAVPAAPAGDREAIKAANRQLVEKIKSGLGGNQILFTEFKQRSAQWQAGTLSTGQYYRYIVGVGLDEIVPQLAQTCPDPQKAKELQSLQAAAEGERPPSRPGSAENGRGKKTVADVAASDPSIKARARQAAADGFWPAATGGVNYSRGVGASPSGAASPSQGALPKPYAPPGFGRGSGGAGQSGILGPGAPSTSAENGTVSKRDGAEASLAGGPFAGGAFGRAVSADDLASVAGPSRTSSVPRVSSAGSIGGSVDTSHLRDALPGVPQTWEDDGWSCSVCTLRNKAGDTRCIACGAFWLADKKDEDGAAKADEGKQKKKKTGKFQRLRLGDGSIADWAESAANKGAGPSAWGGG</sequence>
<dbReference type="GO" id="GO:0072344">
    <property type="term" value="P:rescue of stalled ribosome"/>
    <property type="evidence" value="ECO:0000318"/>
    <property type="project" value="GO_Central"/>
</dbReference>
<feature type="region of interest" description="Disordered" evidence="13">
    <location>
        <begin position="774"/>
        <end position="793"/>
    </location>
</feature>
<dbReference type="PANTHER" id="PTHR22938:SF0">
    <property type="entry name" value="E3 UBIQUITIN-PROTEIN LIGASE ZNF598"/>
    <property type="match status" value="1"/>
</dbReference>
<name>A0A1Y1IGW0_KLENI</name>
<comment type="pathway">
    <text evidence="3">Protein modification; protein ubiquitination.</text>
</comment>
<dbReference type="InterPro" id="IPR056437">
    <property type="entry name" value="Znf-C2H2_ZNF598/HEL2"/>
</dbReference>
<comment type="subcellular location">
    <subcellularLocation>
        <location evidence="2">Cytoplasm</location>
    </subcellularLocation>
</comment>
<evidence type="ECO:0000259" key="15">
    <source>
        <dbReference type="PROSITE" id="PS50199"/>
    </source>
</evidence>
<dbReference type="EC" id="2.3.2.27" evidence="4"/>
<dbReference type="Pfam" id="PF00641">
    <property type="entry name" value="Zn_ribbon_RanBP"/>
    <property type="match status" value="1"/>
</dbReference>
<proteinExistence type="inferred from homology"/>
<dbReference type="InterPro" id="IPR001841">
    <property type="entry name" value="Znf_RING"/>
</dbReference>
<feature type="compositionally biased region" description="Basic and acidic residues" evidence="13">
    <location>
        <begin position="774"/>
        <end position="783"/>
    </location>
</feature>
<dbReference type="Gene3D" id="4.10.1060.10">
    <property type="entry name" value="Zinc finger, RanBP2-type"/>
    <property type="match status" value="1"/>
</dbReference>
<evidence type="ECO:0000259" key="14">
    <source>
        <dbReference type="PROSITE" id="PS50089"/>
    </source>
</evidence>
<feature type="compositionally biased region" description="Low complexity" evidence="13">
    <location>
        <begin position="618"/>
        <end position="631"/>
    </location>
</feature>
<keyword evidence="5" id="KW-0963">Cytoplasm</keyword>
<evidence type="ECO:0000256" key="7">
    <source>
        <dbReference type="ARBA" id="ARBA00022679"/>
    </source>
</evidence>
<feature type="compositionally biased region" description="Gly residues" evidence="13">
    <location>
        <begin position="641"/>
        <end position="655"/>
    </location>
</feature>
<evidence type="ECO:0000256" key="9">
    <source>
        <dbReference type="ARBA" id="ARBA00022771"/>
    </source>
</evidence>
<keyword evidence="9 12" id="KW-0863">Zinc-finger</keyword>
<dbReference type="PROSITE" id="PS00028">
    <property type="entry name" value="ZINC_FINGER_C2H2_1"/>
    <property type="match status" value="1"/>
</dbReference>
<dbReference type="GO" id="GO:0005737">
    <property type="term" value="C:cytoplasm"/>
    <property type="evidence" value="ECO:0007669"/>
    <property type="project" value="UniProtKB-SubCell"/>
</dbReference>
<dbReference type="InterPro" id="IPR044288">
    <property type="entry name" value="ZNF598/HEL2"/>
</dbReference>
<evidence type="ECO:0000313" key="16">
    <source>
        <dbReference type="EMBL" id="GAQ87378.1"/>
    </source>
</evidence>
<dbReference type="PROSITE" id="PS50199">
    <property type="entry name" value="ZF_RANBP2_2"/>
    <property type="match status" value="1"/>
</dbReference>
<comment type="catalytic activity">
    <reaction evidence="1">
        <text>S-ubiquitinyl-[E2 ubiquitin-conjugating enzyme]-L-cysteine + [acceptor protein]-L-lysine = [E2 ubiquitin-conjugating enzyme]-L-cysteine + N(6)-ubiquitinyl-[acceptor protein]-L-lysine.</text>
        <dbReference type="EC" id="2.3.2.27"/>
    </reaction>
</comment>
<feature type="region of interest" description="Disordered" evidence="13">
    <location>
        <begin position="547"/>
        <end position="589"/>
    </location>
</feature>
<keyword evidence="17" id="KW-1185">Reference proteome</keyword>
<protein>
    <recommendedName>
        <fullName evidence="4">RING-type E3 ubiquitin transferase</fullName>
        <ecNumber evidence="4">2.3.2.27</ecNumber>
    </recommendedName>
</protein>
<dbReference type="EMBL" id="DF237298">
    <property type="protein sequence ID" value="GAQ87378.1"/>
    <property type="molecule type" value="Genomic_DNA"/>
</dbReference>
<keyword evidence="6" id="KW-0597">Phosphoprotein</keyword>
<evidence type="ECO:0000256" key="2">
    <source>
        <dbReference type="ARBA" id="ARBA00004496"/>
    </source>
</evidence>
<accession>A0A1Y1IGW0</accession>
<dbReference type="InterPro" id="IPR001876">
    <property type="entry name" value="Znf_RanBP2"/>
</dbReference>
<feature type="domain" description="RanBP2-type" evidence="15">
    <location>
        <begin position="739"/>
        <end position="764"/>
    </location>
</feature>
<dbReference type="STRING" id="105231.A0A1Y1IGW0"/>
<feature type="region of interest" description="Disordered" evidence="13">
    <location>
        <begin position="618"/>
        <end position="669"/>
    </location>
</feature>
<reference evidence="16 17" key="1">
    <citation type="journal article" date="2014" name="Nat. Commun.">
        <title>Klebsormidium flaccidum genome reveals primary factors for plant terrestrial adaptation.</title>
        <authorList>
            <person name="Hori K."/>
            <person name="Maruyama F."/>
            <person name="Fujisawa T."/>
            <person name="Togashi T."/>
            <person name="Yamamoto N."/>
            <person name="Seo M."/>
            <person name="Sato S."/>
            <person name="Yamada T."/>
            <person name="Mori H."/>
            <person name="Tajima N."/>
            <person name="Moriyama T."/>
            <person name="Ikeuchi M."/>
            <person name="Watanabe M."/>
            <person name="Wada H."/>
            <person name="Kobayashi K."/>
            <person name="Saito M."/>
            <person name="Masuda T."/>
            <person name="Sasaki-Sekimoto Y."/>
            <person name="Mashiguchi K."/>
            <person name="Awai K."/>
            <person name="Shimojima M."/>
            <person name="Masuda S."/>
            <person name="Iwai M."/>
            <person name="Nobusawa T."/>
            <person name="Narise T."/>
            <person name="Kondo S."/>
            <person name="Saito H."/>
            <person name="Sato R."/>
            <person name="Murakawa M."/>
            <person name="Ihara Y."/>
            <person name="Oshima-Yamada Y."/>
            <person name="Ohtaka K."/>
            <person name="Satoh M."/>
            <person name="Sonobe K."/>
            <person name="Ishii M."/>
            <person name="Ohtani R."/>
            <person name="Kanamori-Sato M."/>
            <person name="Honoki R."/>
            <person name="Miyazaki D."/>
            <person name="Mochizuki H."/>
            <person name="Umetsu J."/>
            <person name="Higashi K."/>
            <person name="Shibata D."/>
            <person name="Kamiya Y."/>
            <person name="Sato N."/>
            <person name="Nakamura Y."/>
            <person name="Tabata S."/>
            <person name="Ida S."/>
            <person name="Kurokawa K."/>
            <person name="Ohta H."/>
        </authorList>
    </citation>
    <scope>NUCLEOTIDE SEQUENCE [LARGE SCALE GENOMIC DNA]</scope>
    <source>
        <strain evidence="16 17">NIES-2285</strain>
    </source>
</reference>
<dbReference type="PROSITE" id="PS01358">
    <property type="entry name" value="ZF_RANBP2_1"/>
    <property type="match status" value="1"/>
</dbReference>
<evidence type="ECO:0000256" key="5">
    <source>
        <dbReference type="ARBA" id="ARBA00022490"/>
    </source>
</evidence>
<dbReference type="InterPro" id="IPR013087">
    <property type="entry name" value="Znf_C2H2_type"/>
</dbReference>
<dbReference type="Pfam" id="PF23230">
    <property type="entry name" value="zf-C2H2_13"/>
    <property type="match status" value="1"/>
</dbReference>
<keyword evidence="8" id="KW-0479">Metal-binding</keyword>
<evidence type="ECO:0000313" key="17">
    <source>
        <dbReference type="Proteomes" id="UP000054558"/>
    </source>
</evidence>
<evidence type="ECO:0000256" key="1">
    <source>
        <dbReference type="ARBA" id="ARBA00000900"/>
    </source>
</evidence>